<feature type="transmembrane region" description="Helical" evidence="17">
    <location>
        <begin position="349"/>
        <end position="368"/>
    </location>
</feature>
<feature type="compositionally biased region" description="Basic and acidic residues" evidence="18">
    <location>
        <begin position="62"/>
        <end position="73"/>
    </location>
</feature>
<evidence type="ECO:0000256" key="11">
    <source>
        <dbReference type="ARBA" id="ARBA00023128"/>
    </source>
</evidence>
<gene>
    <name evidence="20" type="ORF">E4U42_002648</name>
</gene>
<comment type="subunit">
    <text evidence="15">Homotetramer, assembles in a dimer or dimers configuration with two interfaces.</text>
</comment>
<dbReference type="Proteomes" id="UP000811619">
    <property type="component" value="Unassembled WGS sequence"/>
</dbReference>
<keyword evidence="4 17" id="KW-0109">Calcium transport</keyword>
<feature type="domain" description="Calcium uniporter protein C-terminal" evidence="19">
    <location>
        <begin position="281"/>
        <end position="402"/>
    </location>
</feature>
<evidence type="ECO:0000256" key="9">
    <source>
        <dbReference type="ARBA" id="ARBA00022989"/>
    </source>
</evidence>
<dbReference type="GO" id="GO:1990246">
    <property type="term" value="C:uniplex complex"/>
    <property type="evidence" value="ECO:0007669"/>
    <property type="project" value="TreeGrafter"/>
</dbReference>
<dbReference type="GO" id="GO:0051560">
    <property type="term" value="P:mitochondrial calcium ion homeostasis"/>
    <property type="evidence" value="ECO:0007669"/>
    <property type="project" value="UniProtKB-UniRule"/>
</dbReference>
<keyword evidence="5 17" id="KW-0107">Calcium channel</keyword>
<keyword evidence="9 17" id="KW-1133">Transmembrane helix</keyword>
<evidence type="ECO:0000256" key="18">
    <source>
        <dbReference type="SAM" id="MobiDB-lite"/>
    </source>
</evidence>
<keyword evidence="8 17" id="KW-0106">Calcium</keyword>
<evidence type="ECO:0000256" key="14">
    <source>
        <dbReference type="ARBA" id="ARBA00036634"/>
    </source>
</evidence>
<dbReference type="GO" id="GO:0015292">
    <property type="term" value="F:uniporter activity"/>
    <property type="evidence" value="ECO:0007669"/>
    <property type="project" value="UniProtKB-UniRule"/>
</dbReference>
<comment type="caution">
    <text evidence="20">The sequence shown here is derived from an EMBL/GenBank/DDBJ whole genome shotgun (WGS) entry which is preliminary data.</text>
</comment>
<evidence type="ECO:0000256" key="15">
    <source>
        <dbReference type="ARBA" id="ARBA00044966"/>
    </source>
</evidence>
<evidence type="ECO:0000259" key="19">
    <source>
        <dbReference type="Pfam" id="PF04678"/>
    </source>
</evidence>
<name>A0A8K0JAN7_9HYPO</name>
<sequence>MDHICRGAPLLLYAARRARAVSGRLPPYRVIRPPAYFLNRLYGDDSAAEKPKPTYKRGATQRKADDRPWHREGSNALPKSTSPDLARGDATKGARPTEKILIGRLLTTPTRLLKLILPIPFHPEQEHINADQPEKKARPKQEVEPLALLIHPQQPLSYLERLIQAEIPPLLVKGGGEKLPEIVFRAEADYSGDKQTSSQSTDPQEPHEPMEPKEPRGANIASYSGMGHEGPSKHKKNWVRWSGSTEIGDFIRDAARGREFTVSIEGHGEDLRVAVPSFKDRTYYLRMRLQRMSHEIEQMARVKRECDLLAHKGAYTLAKGGFAALAGWWGFIYYVTFHTEMGWDLVEPVTYLAGLATIMGGYLWFLFISRDLSYKAAMNFTVSRRQNALYQERGFDEQRWVQVVHDANSLRREIKIAAQEYGVDWNEMKDLGGEEVKQVLEEERNGEKKKKEKEKKDDENEAGQKDQEGRGEGADGKNAKDKGSHGKRT</sequence>
<feature type="compositionally biased region" description="Polar residues" evidence="18">
    <location>
        <begin position="193"/>
        <end position="203"/>
    </location>
</feature>
<evidence type="ECO:0000256" key="3">
    <source>
        <dbReference type="ARBA" id="ARBA00022448"/>
    </source>
</evidence>
<comment type="function">
    <text evidence="16">Highly selective calcium channel localized to the inner mitochondrial membrane, which mediates calcium uptake into the mitochondrial matrix. Mitochondrial calcium homeostasis plays key roles in cellular physiology and regulates ATP production, cytoplasmic calcium signals and activation of cell death pathways. Sufficient to operate as a pore-forming channel without the need of calcium-sensor or auxiliary subunit.</text>
</comment>
<comment type="catalytic activity">
    <reaction evidence="14">
        <text>Ca(2+)(in) = Ca(2+)(out)</text>
        <dbReference type="Rhea" id="RHEA:29671"/>
        <dbReference type="ChEBI" id="CHEBI:29108"/>
    </reaction>
</comment>
<evidence type="ECO:0000256" key="7">
    <source>
        <dbReference type="ARBA" id="ARBA00022792"/>
    </source>
</evidence>
<feature type="region of interest" description="Disordered" evidence="18">
    <location>
        <begin position="189"/>
        <end position="236"/>
    </location>
</feature>
<accession>A0A8K0JAN7</accession>
<keyword evidence="21" id="KW-1185">Reference proteome</keyword>
<evidence type="ECO:0000256" key="2">
    <source>
        <dbReference type="ARBA" id="ARBA00005653"/>
    </source>
</evidence>
<feature type="compositionally biased region" description="Basic and acidic residues" evidence="18">
    <location>
        <begin position="454"/>
        <end position="489"/>
    </location>
</feature>
<keyword evidence="12 17" id="KW-0472">Membrane</keyword>
<dbReference type="EMBL" id="SRPY01000212">
    <property type="protein sequence ID" value="KAG5927061.1"/>
    <property type="molecule type" value="Genomic_DNA"/>
</dbReference>
<evidence type="ECO:0000256" key="10">
    <source>
        <dbReference type="ARBA" id="ARBA00023065"/>
    </source>
</evidence>
<dbReference type="Pfam" id="PF04678">
    <property type="entry name" value="MCU"/>
    <property type="match status" value="1"/>
</dbReference>
<reference evidence="20" key="1">
    <citation type="journal article" date="2020" name="bioRxiv">
        <title>Whole genome comparisons of ergot fungi reveals the divergence and evolution of species within the genus Claviceps are the result of varying mechanisms driving genome evolution and host range expansion.</title>
        <authorList>
            <person name="Wyka S.A."/>
            <person name="Mondo S.J."/>
            <person name="Liu M."/>
            <person name="Dettman J."/>
            <person name="Nalam V."/>
            <person name="Broders K.D."/>
        </authorList>
    </citation>
    <scope>NUCLEOTIDE SEQUENCE</scope>
    <source>
        <strain evidence="20">CCC 489</strain>
    </source>
</reference>
<evidence type="ECO:0000256" key="5">
    <source>
        <dbReference type="ARBA" id="ARBA00022673"/>
    </source>
</evidence>
<dbReference type="GO" id="GO:0005262">
    <property type="term" value="F:calcium channel activity"/>
    <property type="evidence" value="ECO:0007669"/>
    <property type="project" value="UniProtKB-UniRule"/>
</dbReference>
<evidence type="ECO:0000256" key="6">
    <source>
        <dbReference type="ARBA" id="ARBA00022692"/>
    </source>
</evidence>
<evidence type="ECO:0000313" key="21">
    <source>
        <dbReference type="Proteomes" id="UP000811619"/>
    </source>
</evidence>
<evidence type="ECO:0000256" key="17">
    <source>
        <dbReference type="RuleBase" id="RU367035"/>
    </source>
</evidence>
<feature type="compositionally biased region" description="Basic and acidic residues" evidence="18">
    <location>
        <begin position="204"/>
        <end position="216"/>
    </location>
</feature>
<proteinExistence type="inferred from homology"/>
<evidence type="ECO:0000256" key="13">
    <source>
        <dbReference type="ARBA" id="ARBA00023303"/>
    </source>
</evidence>
<evidence type="ECO:0000256" key="8">
    <source>
        <dbReference type="ARBA" id="ARBA00022837"/>
    </source>
</evidence>
<keyword evidence="7 17" id="KW-0999">Mitochondrion inner membrane</keyword>
<dbReference type="PANTHER" id="PTHR13462:SF10">
    <property type="entry name" value="CALCIUM UNIPORTER PROTEIN, MITOCHONDRIAL"/>
    <property type="match status" value="1"/>
</dbReference>
<keyword evidence="11 17" id="KW-0496">Mitochondrion</keyword>
<keyword evidence="3 17" id="KW-0813">Transport</keyword>
<evidence type="ECO:0000256" key="1">
    <source>
        <dbReference type="ARBA" id="ARBA00004448"/>
    </source>
</evidence>
<organism evidence="20 21">
    <name type="scientific">Claviceps africana</name>
    <dbReference type="NCBI Taxonomy" id="83212"/>
    <lineage>
        <taxon>Eukaryota</taxon>
        <taxon>Fungi</taxon>
        <taxon>Dikarya</taxon>
        <taxon>Ascomycota</taxon>
        <taxon>Pezizomycotina</taxon>
        <taxon>Sordariomycetes</taxon>
        <taxon>Hypocreomycetidae</taxon>
        <taxon>Hypocreales</taxon>
        <taxon>Clavicipitaceae</taxon>
        <taxon>Claviceps</taxon>
    </lineage>
</organism>
<feature type="transmembrane region" description="Helical" evidence="17">
    <location>
        <begin position="317"/>
        <end position="337"/>
    </location>
</feature>
<feature type="region of interest" description="Disordered" evidence="18">
    <location>
        <begin position="47"/>
        <end position="93"/>
    </location>
</feature>
<dbReference type="AlphaFoldDB" id="A0A8K0JAN7"/>
<dbReference type="InterPro" id="IPR039055">
    <property type="entry name" value="MCU_fam"/>
</dbReference>
<feature type="compositionally biased region" description="Basic and acidic residues" evidence="18">
    <location>
        <begin position="436"/>
        <end position="446"/>
    </location>
</feature>
<dbReference type="InterPro" id="IPR006769">
    <property type="entry name" value="MCU_C"/>
</dbReference>
<protein>
    <recommendedName>
        <fullName evidence="17">Calcium uniporter protein</fullName>
    </recommendedName>
</protein>
<dbReference type="GO" id="GO:0036444">
    <property type="term" value="P:calcium import into the mitochondrion"/>
    <property type="evidence" value="ECO:0007669"/>
    <property type="project" value="TreeGrafter"/>
</dbReference>
<dbReference type="OrthoDB" id="278338at2759"/>
<evidence type="ECO:0000256" key="12">
    <source>
        <dbReference type="ARBA" id="ARBA00023136"/>
    </source>
</evidence>
<comment type="function">
    <text evidence="17">Mitochondrial inner membrane calcium uniporter that mediates calcium uptake into mitochondria. Mitochondrial calcium homeostasis plays key roles in cellular physiology and regulates cell bioenergetics, cytoplasmic calcium signals and activation of cell death pathways.</text>
</comment>
<comment type="similarity">
    <text evidence="2 17">Belongs to the MCU (TC 1.A.77) family.</text>
</comment>
<comment type="subcellular location">
    <subcellularLocation>
        <location evidence="1 17">Mitochondrion inner membrane</location>
        <topology evidence="1 17">Multi-pass membrane protein</topology>
    </subcellularLocation>
</comment>
<evidence type="ECO:0000256" key="16">
    <source>
        <dbReference type="ARBA" id="ARBA00045938"/>
    </source>
</evidence>
<keyword evidence="10 17" id="KW-0406">Ion transport</keyword>
<dbReference type="PANTHER" id="PTHR13462">
    <property type="entry name" value="CALCIUM UNIPORTER PROTEIN, MITOCHONDRIAL"/>
    <property type="match status" value="1"/>
</dbReference>
<feature type="region of interest" description="Disordered" evidence="18">
    <location>
        <begin position="436"/>
        <end position="489"/>
    </location>
</feature>
<evidence type="ECO:0000256" key="4">
    <source>
        <dbReference type="ARBA" id="ARBA00022568"/>
    </source>
</evidence>
<evidence type="ECO:0000313" key="20">
    <source>
        <dbReference type="EMBL" id="KAG5927061.1"/>
    </source>
</evidence>
<keyword evidence="6 17" id="KW-0812">Transmembrane</keyword>
<keyword evidence="13 17" id="KW-0407">Ion channel</keyword>